<reference evidence="2" key="3">
    <citation type="submission" date="2020-12" db="UniProtKB">
        <authorList>
            <consortium name="EnsemblPlants"/>
        </authorList>
    </citation>
    <scope>IDENTIFICATION</scope>
</reference>
<dbReference type="EMBL" id="ABEU02000001">
    <property type="protein sequence ID" value="PNR63134.1"/>
    <property type="molecule type" value="Genomic_DNA"/>
</dbReference>
<evidence type="ECO:0000313" key="3">
    <source>
        <dbReference type="Proteomes" id="UP000006727"/>
    </source>
</evidence>
<reference evidence="1 3" key="1">
    <citation type="journal article" date="2008" name="Science">
        <title>The Physcomitrella genome reveals evolutionary insights into the conquest of land by plants.</title>
        <authorList>
            <person name="Rensing S."/>
            <person name="Lang D."/>
            <person name="Zimmer A."/>
            <person name="Terry A."/>
            <person name="Salamov A."/>
            <person name="Shapiro H."/>
            <person name="Nishiyama T."/>
            <person name="Perroud P.-F."/>
            <person name="Lindquist E."/>
            <person name="Kamisugi Y."/>
            <person name="Tanahashi T."/>
            <person name="Sakakibara K."/>
            <person name="Fujita T."/>
            <person name="Oishi K."/>
            <person name="Shin-I T."/>
            <person name="Kuroki Y."/>
            <person name="Toyoda A."/>
            <person name="Suzuki Y."/>
            <person name="Hashimoto A."/>
            <person name="Yamaguchi K."/>
            <person name="Sugano A."/>
            <person name="Kohara Y."/>
            <person name="Fujiyama A."/>
            <person name="Anterola A."/>
            <person name="Aoki S."/>
            <person name="Ashton N."/>
            <person name="Barbazuk W.B."/>
            <person name="Barker E."/>
            <person name="Bennetzen J."/>
            <person name="Bezanilla M."/>
            <person name="Blankenship R."/>
            <person name="Cho S.H."/>
            <person name="Dutcher S."/>
            <person name="Estelle M."/>
            <person name="Fawcett J.A."/>
            <person name="Gundlach H."/>
            <person name="Hanada K."/>
            <person name="Heyl A."/>
            <person name="Hicks K.A."/>
            <person name="Hugh J."/>
            <person name="Lohr M."/>
            <person name="Mayer K."/>
            <person name="Melkozernov A."/>
            <person name="Murata T."/>
            <person name="Nelson D."/>
            <person name="Pils B."/>
            <person name="Prigge M."/>
            <person name="Reiss B."/>
            <person name="Renner T."/>
            <person name="Rombauts S."/>
            <person name="Rushton P."/>
            <person name="Sanderfoot A."/>
            <person name="Schween G."/>
            <person name="Shiu S.-H."/>
            <person name="Stueber K."/>
            <person name="Theodoulou F.L."/>
            <person name="Tu H."/>
            <person name="Van de Peer Y."/>
            <person name="Verrier P.J."/>
            <person name="Waters E."/>
            <person name="Wood A."/>
            <person name="Yang L."/>
            <person name="Cove D."/>
            <person name="Cuming A."/>
            <person name="Hasebe M."/>
            <person name="Lucas S."/>
            <person name="Mishler D.B."/>
            <person name="Reski R."/>
            <person name="Grigoriev I."/>
            <person name="Quatrano R.S."/>
            <person name="Boore J.L."/>
        </authorList>
    </citation>
    <scope>NUCLEOTIDE SEQUENCE [LARGE SCALE GENOMIC DNA]</scope>
    <source>
        <strain evidence="2 3">cv. Gransden 2004</strain>
    </source>
</reference>
<dbReference type="Proteomes" id="UP000006727">
    <property type="component" value="Chromosome 1"/>
</dbReference>
<protein>
    <submittedName>
        <fullName evidence="1 2">Uncharacterized protein</fullName>
    </submittedName>
</protein>
<accession>A0A2K1LAS1</accession>
<dbReference type="InParanoid" id="A0A2K1LAS1"/>
<dbReference type="EnsemblPlants" id="Pp3c1_33590V3.1">
    <property type="protein sequence ID" value="PAC:32968152.CDS.1"/>
    <property type="gene ID" value="Pp3c1_33590"/>
</dbReference>
<evidence type="ECO:0000313" key="2">
    <source>
        <dbReference type="EnsemblPlants" id="PAC:32968152.CDS.1"/>
    </source>
</evidence>
<organism evidence="1">
    <name type="scientific">Physcomitrium patens</name>
    <name type="common">Spreading-leaved earth moss</name>
    <name type="synonym">Physcomitrella patens</name>
    <dbReference type="NCBI Taxonomy" id="3218"/>
    <lineage>
        <taxon>Eukaryota</taxon>
        <taxon>Viridiplantae</taxon>
        <taxon>Streptophyta</taxon>
        <taxon>Embryophyta</taxon>
        <taxon>Bryophyta</taxon>
        <taxon>Bryophytina</taxon>
        <taxon>Bryopsida</taxon>
        <taxon>Funariidae</taxon>
        <taxon>Funariales</taxon>
        <taxon>Funariaceae</taxon>
        <taxon>Physcomitrium</taxon>
    </lineage>
</organism>
<name>A0A2K1LAS1_PHYPA</name>
<dbReference type="Gramene" id="Pp3c1_33590V3.1">
    <property type="protein sequence ID" value="PAC:32968152.CDS.1"/>
    <property type="gene ID" value="Pp3c1_33590"/>
</dbReference>
<reference evidence="1 3" key="2">
    <citation type="journal article" date="2018" name="Plant J.">
        <title>The Physcomitrella patens chromosome-scale assembly reveals moss genome structure and evolution.</title>
        <authorList>
            <person name="Lang D."/>
            <person name="Ullrich K.K."/>
            <person name="Murat F."/>
            <person name="Fuchs J."/>
            <person name="Jenkins J."/>
            <person name="Haas F.B."/>
            <person name="Piednoel M."/>
            <person name="Gundlach H."/>
            <person name="Van Bel M."/>
            <person name="Meyberg R."/>
            <person name="Vives C."/>
            <person name="Morata J."/>
            <person name="Symeonidi A."/>
            <person name="Hiss M."/>
            <person name="Muchero W."/>
            <person name="Kamisugi Y."/>
            <person name="Saleh O."/>
            <person name="Blanc G."/>
            <person name="Decker E.L."/>
            <person name="van Gessel N."/>
            <person name="Grimwood J."/>
            <person name="Hayes R.D."/>
            <person name="Graham S.W."/>
            <person name="Gunter L.E."/>
            <person name="McDaniel S.F."/>
            <person name="Hoernstein S.N.W."/>
            <person name="Larsson A."/>
            <person name="Li F.W."/>
            <person name="Perroud P.F."/>
            <person name="Phillips J."/>
            <person name="Ranjan P."/>
            <person name="Rokshar D.S."/>
            <person name="Rothfels C.J."/>
            <person name="Schneider L."/>
            <person name="Shu S."/>
            <person name="Stevenson D.W."/>
            <person name="Thummler F."/>
            <person name="Tillich M."/>
            <person name="Villarreal Aguilar J.C."/>
            <person name="Widiez T."/>
            <person name="Wong G.K."/>
            <person name="Wymore A."/>
            <person name="Zhang Y."/>
            <person name="Zimmer A.D."/>
            <person name="Quatrano R.S."/>
            <person name="Mayer K.F.X."/>
            <person name="Goodstein D."/>
            <person name="Casacuberta J.M."/>
            <person name="Vandepoele K."/>
            <person name="Reski R."/>
            <person name="Cuming A.C."/>
            <person name="Tuskan G.A."/>
            <person name="Maumus F."/>
            <person name="Salse J."/>
            <person name="Schmutz J."/>
            <person name="Rensing S.A."/>
        </authorList>
    </citation>
    <scope>NUCLEOTIDE SEQUENCE [LARGE SCALE GENOMIC DNA]</scope>
    <source>
        <strain evidence="2 3">cv. Gransden 2004</strain>
    </source>
</reference>
<proteinExistence type="predicted"/>
<dbReference type="AlphaFoldDB" id="A0A2K1LAS1"/>
<sequence length="83" mass="9011">MQGRRFDANADARTSLAKQCKCSASVNILITQKKVYAPIWTGDKAGHELQAWKAGNTDGDTGMNILPSRHRSGWTSLGSLPHS</sequence>
<evidence type="ECO:0000313" key="1">
    <source>
        <dbReference type="EMBL" id="PNR63134.1"/>
    </source>
</evidence>
<gene>
    <name evidence="1" type="ORF">PHYPA_001559</name>
</gene>
<keyword evidence="3" id="KW-1185">Reference proteome</keyword>